<evidence type="ECO:0000256" key="2">
    <source>
        <dbReference type="ARBA" id="ARBA00022692"/>
    </source>
</evidence>
<dbReference type="PROSITE" id="PS50885">
    <property type="entry name" value="HAMP"/>
    <property type="match status" value="1"/>
</dbReference>
<keyword evidence="14" id="KW-1185">Reference proteome</keyword>
<keyword evidence="5 7" id="KW-0807">Transducer</keyword>
<keyword evidence="4 10" id="KW-0472">Membrane</keyword>
<dbReference type="RefSeq" id="WP_233371954.1">
    <property type="nucleotide sequence ID" value="NZ_JAJTWU010000003.1"/>
</dbReference>
<evidence type="ECO:0000256" key="5">
    <source>
        <dbReference type="ARBA" id="ARBA00023224"/>
    </source>
</evidence>
<dbReference type="CDD" id="cd11386">
    <property type="entry name" value="MCP_signal"/>
    <property type="match status" value="1"/>
</dbReference>
<dbReference type="SUPFAM" id="SSF58104">
    <property type="entry name" value="Methyl-accepting chemotaxis protein (MCP) signaling domain"/>
    <property type="match status" value="1"/>
</dbReference>
<feature type="region of interest" description="Disordered" evidence="9">
    <location>
        <begin position="74"/>
        <end position="110"/>
    </location>
</feature>
<dbReference type="Pfam" id="PF00015">
    <property type="entry name" value="MCPsignal"/>
    <property type="match status" value="1"/>
</dbReference>
<comment type="subcellular location">
    <subcellularLocation>
        <location evidence="1">Membrane</location>
        <topology evidence="1">Multi-pass membrane protein</topology>
    </subcellularLocation>
</comment>
<evidence type="ECO:0000313" key="13">
    <source>
        <dbReference type="EMBL" id="MCE4554951.1"/>
    </source>
</evidence>
<feature type="transmembrane region" description="Helical" evidence="10">
    <location>
        <begin position="410"/>
        <end position="435"/>
    </location>
</feature>
<sequence length="793" mass="83620">MSLLDKIRGKSETDDLPLAVPEAADTTFDSQSAGFDGTRPADSTLVGAEMPRTEAFARMDVPTASAAPASIISQAVPTEPGPNSEFPPSSMNFAQTTQFSDPTQASQPTTGAERIANIFGRHSQRVLTGLVALGLVGTAVSVSLVLVSSSRSAAQVRAAGQALMHSQRMAKSVSAALVGNPAAFGELRESVGTLGDVVTNLRTGEGTLAVAPAAVQPTLEVLKPLVERAEKNGKIVQSQEKILTQVGSALRAINRQSSDLLESAEAVSSQALQINASAGEVSAVGQLVMLTQRIGKSANEFLTQEGVSPEAVFLLGKDLNSFKLITEALINGSPELRLNAAKDPQMKERLQTLLKQYEQTRTQASAILSNLQGLVSAREAQTAILNDSEPLRKNLEEAAAQLEKSGGAGIGLILFMLVSLAALVGGAVGFLRLYLADQSRRAELAEAEKQRAEAEEAEAKRVNDANQAAILRLMNELATVAEGDLTQQATVTEDITGAIADSVNYTVEELRNLVGQVQATAARVTDTTGAVDQTSTDLLAASKEQLHEIRATGEAVLGMANRITEVSAQAQTTAEVARRSREAAEQGLAAMQNNIAGMNAIRDSIQETSKRIKRLGESSQEIGEITELISDITEQTNVLALNAAIQAASAGEAGRGFSVVAEEVQRLAERSGDATRRIAALVKTIQTDTHDAVAAMERSTRGVVEGTQLSDAAGKALEDIDAVSRQLDQLIVRISSQAQQEAAHANEVASNIQHIFAVTEQTSEGTRSTAQMVHELSRSAEALRASVSRFKVA</sequence>
<evidence type="ECO:0000256" key="9">
    <source>
        <dbReference type="SAM" id="MobiDB-lite"/>
    </source>
</evidence>
<proteinExistence type="inferred from homology"/>
<feature type="domain" description="HAMP" evidence="12">
    <location>
        <begin position="467"/>
        <end position="515"/>
    </location>
</feature>
<dbReference type="Gene3D" id="1.10.287.950">
    <property type="entry name" value="Methyl-accepting chemotaxis protein"/>
    <property type="match status" value="1"/>
</dbReference>
<accession>A0ABS8XQC7</accession>
<evidence type="ECO:0000256" key="8">
    <source>
        <dbReference type="SAM" id="Coils"/>
    </source>
</evidence>
<gene>
    <name evidence="13" type="ORF">LXT13_10990</name>
</gene>
<dbReference type="EMBL" id="JAJTWU010000003">
    <property type="protein sequence ID" value="MCE4554951.1"/>
    <property type="molecule type" value="Genomic_DNA"/>
</dbReference>
<feature type="coiled-coil region" evidence="8">
    <location>
        <begin position="435"/>
        <end position="467"/>
    </location>
</feature>
<evidence type="ECO:0000256" key="1">
    <source>
        <dbReference type="ARBA" id="ARBA00004141"/>
    </source>
</evidence>
<keyword evidence="8" id="KW-0175">Coiled coil</keyword>
<dbReference type="Pfam" id="PF13675">
    <property type="entry name" value="PilJ"/>
    <property type="match status" value="2"/>
</dbReference>
<feature type="compositionally biased region" description="Polar residues" evidence="9">
    <location>
        <begin position="86"/>
        <end position="110"/>
    </location>
</feature>
<dbReference type="PANTHER" id="PTHR32089:SF119">
    <property type="entry name" value="METHYL-ACCEPTING CHEMOTAXIS PROTEIN CTPL"/>
    <property type="match status" value="1"/>
</dbReference>
<comment type="caution">
    <text evidence="13">The sequence shown here is derived from an EMBL/GenBank/DDBJ whole genome shotgun (WGS) entry which is preliminary data.</text>
</comment>
<name>A0ABS8XQC7_9BURK</name>
<dbReference type="InterPro" id="IPR003660">
    <property type="entry name" value="HAMP_dom"/>
</dbReference>
<protein>
    <submittedName>
        <fullName evidence="13">Methyl-accepting chemotaxis protein</fullName>
    </submittedName>
</protein>
<evidence type="ECO:0000256" key="6">
    <source>
        <dbReference type="ARBA" id="ARBA00029447"/>
    </source>
</evidence>
<evidence type="ECO:0000256" key="3">
    <source>
        <dbReference type="ARBA" id="ARBA00022989"/>
    </source>
</evidence>
<dbReference type="PROSITE" id="PS50111">
    <property type="entry name" value="CHEMOTAXIS_TRANSDUC_2"/>
    <property type="match status" value="1"/>
</dbReference>
<evidence type="ECO:0000256" key="10">
    <source>
        <dbReference type="SAM" id="Phobius"/>
    </source>
</evidence>
<evidence type="ECO:0000259" key="12">
    <source>
        <dbReference type="PROSITE" id="PS50885"/>
    </source>
</evidence>
<dbReference type="Proteomes" id="UP001200741">
    <property type="component" value="Unassembled WGS sequence"/>
</dbReference>
<evidence type="ECO:0000259" key="11">
    <source>
        <dbReference type="PROSITE" id="PS50111"/>
    </source>
</evidence>
<keyword evidence="2 10" id="KW-0812">Transmembrane</keyword>
<keyword evidence="3 10" id="KW-1133">Transmembrane helix</keyword>
<dbReference type="InterPro" id="IPR004089">
    <property type="entry name" value="MCPsignal_dom"/>
</dbReference>
<evidence type="ECO:0000256" key="4">
    <source>
        <dbReference type="ARBA" id="ARBA00023136"/>
    </source>
</evidence>
<reference evidence="13 14" key="1">
    <citation type="submission" date="2021-12" db="EMBL/GenBank/DDBJ databases">
        <title>Genome seq of P8.</title>
        <authorList>
            <person name="Seo T."/>
        </authorList>
    </citation>
    <scope>NUCLEOTIDE SEQUENCE [LARGE SCALE GENOMIC DNA]</scope>
    <source>
        <strain evidence="13 14">P8</strain>
    </source>
</reference>
<organism evidence="13 14">
    <name type="scientific">Pelomonas cellulosilytica</name>
    <dbReference type="NCBI Taxonomy" id="2906762"/>
    <lineage>
        <taxon>Bacteria</taxon>
        <taxon>Pseudomonadati</taxon>
        <taxon>Pseudomonadota</taxon>
        <taxon>Betaproteobacteria</taxon>
        <taxon>Burkholderiales</taxon>
        <taxon>Sphaerotilaceae</taxon>
        <taxon>Roseateles</taxon>
    </lineage>
</organism>
<feature type="domain" description="Methyl-accepting transducer" evidence="11">
    <location>
        <begin position="520"/>
        <end position="756"/>
    </location>
</feature>
<evidence type="ECO:0000313" key="14">
    <source>
        <dbReference type="Proteomes" id="UP001200741"/>
    </source>
</evidence>
<feature type="transmembrane region" description="Helical" evidence="10">
    <location>
        <begin position="126"/>
        <end position="147"/>
    </location>
</feature>
<dbReference type="InterPro" id="IPR029095">
    <property type="entry name" value="NarX-like_N"/>
</dbReference>
<evidence type="ECO:0000256" key="7">
    <source>
        <dbReference type="PROSITE-ProRule" id="PRU00284"/>
    </source>
</evidence>
<dbReference type="PANTHER" id="PTHR32089">
    <property type="entry name" value="METHYL-ACCEPTING CHEMOTAXIS PROTEIN MCPB"/>
    <property type="match status" value="1"/>
</dbReference>
<comment type="similarity">
    <text evidence="6">Belongs to the methyl-accepting chemotaxis (MCP) protein family.</text>
</comment>
<dbReference type="SMART" id="SM00283">
    <property type="entry name" value="MA"/>
    <property type="match status" value="1"/>
</dbReference>